<keyword evidence="2" id="KW-0732">Signal</keyword>
<gene>
    <name evidence="3" type="ORF">TRSC58_06321</name>
</gene>
<dbReference type="EMBL" id="AUPL01006321">
    <property type="protein sequence ID" value="ESL06011.1"/>
    <property type="molecule type" value="Genomic_DNA"/>
</dbReference>
<feature type="transmembrane region" description="Helical" evidence="1">
    <location>
        <begin position="122"/>
        <end position="140"/>
    </location>
</feature>
<evidence type="ECO:0000256" key="1">
    <source>
        <dbReference type="SAM" id="Phobius"/>
    </source>
</evidence>
<keyword evidence="4" id="KW-1185">Reference proteome</keyword>
<feature type="transmembrane region" description="Helical" evidence="1">
    <location>
        <begin position="182"/>
        <end position="201"/>
    </location>
</feature>
<feature type="transmembrane region" description="Helical" evidence="1">
    <location>
        <begin position="213"/>
        <end position="242"/>
    </location>
</feature>
<dbReference type="VEuPathDB" id="TriTrypDB:TRSC58_06321"/>
<feature type="transmembrane region" description="Helical" evidence="1">
    <location>
        <begin position="51"/>
        <end position="71"/>
    </location>
</feature>
<feature type="transmembrane region" description="Helical" evidence="1">
    <location>
        <begin position="152"/>
        <end position="170"/>
    </location>
</feature>
<name>A0A061IVW6_TRYRA</name>
<keyword evidence="1" id="KW-0472">Membrane</keyword>
<reference evidence="3 4" key="1">
    <citation type="submission" date="2013-07" db="EMBL/GenBank/DDBJ databases">
        <authorList>
            <person name="Stoco P.H."/>
            <person name="Wagner G."/>
            <person name="Gerber A."/>
            <person name="Zaha A."/>
            <person name="Thompson C."/>
            <person name="Bartholomeu D.C."/>
            <person name="Luckemeyer D.D."/>
            <person name="Bahia D."/>
            <person name="Loreto E."/>
            <person name="Prestes E.B."/>
            <person name="Lima F.M."/>
            <person name="Rodrigues-Luiz G."/>
            <person name="Vallejo G.A."/>
            <person name="Filho J.F."/>
            <person name="Monteiro K.M."/>
            <person name="Tyler K.M."/>
            <person name="de Almeida L.G."/>
            <person name="Ortiz M.F."/>
            <person name="Siervo M.A."/>
            <person name="de Moraes M.H."/>
            <person name="Cunha O.L."/>
            <person name="Mendonca-Neto R."/>
            <person name="Silva R."/>
            <person name="Teixeira S.M."/>
            <person name="Murta S.M."/>
            <person name="Sincero T.C."/>
            <person name="Mendes T.A."/>
            <person name="Urmenyi T.P."/>
            <person name="Silva V.G."/>
            <person name="da Rocha W.D."/>
            <person name="Andersson B."/>
            <person name="Romanha A.J."/>
            <person name="Steindel M."/>
            <person name="de Vasconcelos A.T."/>
            <person name="Grisard E.C."/>
        </authorList>
    </citation>
    <scope>NUCLEOTIDE SEQUENCE [LARGE SCALE GENOMIC DNA]</scope>
    <source>
        <strain evidence="3 4">SC58</strain>
    </source>
</reference>
<organism evidence="3 4">
    <name type="scientific">Trypanosoma rangeli SC58</name>
    <dbReference type="NCBI Taxonomy" id="429131"/>
    <lineage>
        <taxon>Eukaryota</taxon>
        <taxon>Discoba</taxon>
        <taxon>Euglenozoa</taxon>
        <taxon>Kinetoplastea</taxon>
        <taxon>Metakinetoplastina</taxon>
        <taxon>Trypanosomatida</taxon>
        <taxon>Trypanosomatidae</taxon>
        <taxon>Trypanosoma</taxon>
        <taxon>Herpetosoma</taxon>
    </lineage>
</organism>
<dbReference type="Pfam" id="PF14808">
    <property type="entry name" value="TMEM164"/>
    <property type="match status" value="1"/>
</dbReference>
<comment type="caution">
    <text evidence="3">The sequence shown here is derived from an EMBL/GenBank/DDBJ whole genome shotgun (WGS) entry which is preliminary data.</text>
</comment>
<keyword evidence="1" id="KW-1133">Transmembrane helix</keyword>
<dbReference type="AlphaFoldDB" id="A0A061IVW6"/>
<feature type="signal peptide" evidence="2">
    <location>
        <begin position="1"/>
        <end position="19"/>
    </location>
</feature>
<sequence length="308" mass="35324">MVSLTLVSLADALVPQVMADGLVALCRLTGQAWGPNVVEDLFWFQPPKVHIFEFVLVNLFVGWCFRASWGYRSRVWKYLRGVPPGMCRESRLNAVLGCFFFLCWVFQVVLKAVRPQPFIQLGWMLMPCHLITLLWASVLLRAGPRCYPMNTYLATLAADYHWGPVAAIASPDWGDHQYKLEGYVFMVHHGMLLIMPFYYAARYELLPMTTSHLLHVTAVATLVNIGFYTPYSLITGLNLNYMLYPPPKLMRVFPFTNVAYRLYIIAFLIVLTVTFHVVIAGFGVGVRRLMSLGRRKHQLLKKRLRMAR</sequence>
<evidence type="ECO:0000256" key="2">
    <source>
        <dbReference type="SAM" id="SignalP"/>
    </source>
</evidence>
<evidence type="ECO:0000313" key="4">
    <source>
        <dbReference type="Proteomes" id="UP000031737"/>
    </source>
</evidence>
<dbReference type="InterPro" id="IPR026508">
    <property type="entry name" value="TMEM164"/>
</dbReference>
<dbReference type="PANTHER" id="PTHR20948">
    <property type="entry name" value="TRANSMEMBRANE PROTEIN 164"/>
    <property type="match status" value="1"/>
</dbReference>
<evidence type="ECO:0008006" key="5">
    <source>
        <dbReference type="Google" id="ProtNLM"/>
    </source>
</evidence>
<dbReference type="OrthoDB" id="17328at2759"/>
<dbReference type="Proteomes" id="UP000031737">
    <property type="component" value="Unassembled WGS sequence"/>
</dbReference>
<evidence type="ECO:0000313" key="3">
    <source>
        <dbReference type="EMBL" id="ESL06011.1"/>
    </source>
</evidence>
<proteinExistence type="predicted"/>
<keyword evidence="1" id="KW-0812">Transmembrane</keyword>
<feature type="chain" id="PRO_5001604911" description="TMEM164 family protein" evidence="2">
    <location>
        <begin position="20"/>
        <end position="308"/>
    </location>
</feature>
<feature type="transmembrane region" description="Helical" evidence="1">
    <location>
        <begin position="262"/>
        <end position="286"/>
    </location>
</feature>
<accession>A0A061IVW6</accession>
<feature type="transmembrane region" description="Helical" evidence="1">
    <location>
        <begin position="92"/>
        <end position="110"/>
    </location>
</feature>
<dbReference type="PANTHER" id="PTHR20948:SF2">
    <property type="entry name" value="TRANSMEMBRANE PROTEIN 164"/>
    <property type="match status" value="1"/>
</dbReference>
<protein>
    <recommendedName>
        <fullName evidence="5">TMEM164 family protein</fullName>
    </recommendedName>
</protein>